<evidence type="ECO:0000313" key="2">
    <source>
        <dbReference type="Proteomes" id="UP001344906"/>
    </source>
</evidence>
<dbReference type="Proteomes" id="UP001344906">
    <property type="component" value="Unassembled WGS sequence"/>
</dbReference>
<protein>
    <recommendedName>
        <fullName evidence="3">DUF5666 domain-containing protein</fullName>
    </recommendedName>
</protein>
<reference evidence="1 2" key="1">
    <citation type="submission" date="2023-02" db="EMBL/GenBank/DDBJ databases">
        <title>Dictyobacter halimunensis sp. nov., a new member of the class Ktedonobacteria from forest soil in a geothermal area.</title>
        <authorList>
            <person name="Rachmania M.K."/>
            <person name="Ningsih F."/>
            <person name="Sakai Y."/>
            <person name="Yabe S."/>
            <person name="Yokota A."/>
            <person name="Sjamsuridzal W."/>
        </authorList>
    </citation>
    <scope>NUCLEOTIDE SEQUENCE [LARGE SCALE GENOMIC DNA]</scope>
    <source>
        <strain evidence="1 2">S3.2.2.5</strain>
    </source>
</reference>
<proteinExistence type="predicted"/>
<gene>
    <name evidence="1" type="ORF">KDH_61130</name>
</gene>
<dbReference type="RefSeq" id="WP_338255875.1">
    <property type="nucleotide sequence ID" value="NZ_BSRI01000002.1"/>
</dbReference>
<comment type="caution">
    <text evidence="1">The sequence shown here is derived from an EMBL/GenBank/DDBJ whole genome shotgun (WGS) entry which is preliminary data.</text>
</comment>
<keyword evidence="2" id="KW-1185">Reference proteome</keyword>
<evidence type="ECO:0008006" key="3">
    <source>
        <dbReference type="Google" id="ProtNLM"/>
    </source>
</evidence>
<sequence length="67" mass="7471">MATFTSRDTKNTFIAGELVTWRAQNGNEKIPVPAVVLRQKEDTVTIKARVQGKVQLLDVDVSQLTSR</sequence>
<name>A0ABQ6FYB4_9CHLR</name>
<organism evidence="1 2">
    <name type="scientific">Dictyobacter halimunensis</name>
    <dbReference type="NCBI Taxonomy" id="3026934"/>
    <lineage>
        <taxon>Bacteria</taxon>
        <taxon>Bacillati</taxon>
        <taxon>Chloroflexota</taxon>
        <taxon>Ktedonobacteria</taxon>
        <taxon>Ktedonobacterales</taxon>
        <taxon>Dictyobacteraceae</taxon>
        <taxon>Dictyobacter</taxon>
    </lineage>
</organism>
<dbReference type="EMBL" id="BSRI01000002">
    <property type="protein sequence ID" value="GLV59286.1"/>
    <property type="molecule type" value="Genomic_DNA"/>
</dbReference>
<evidence type="ECO:0000313" key="1">
    <source>
        <dbReference type="EMBL" id="GLV59286.1"/>
    </source>
</evidence>
<accession>A0ABQ6FYB4</accession>